<name>A0AAE1KQ40_PETCI</name>
<evidence type="ECO:0000256" key="1">
    <source>
        <dbReference type="SAM" id="Phobius"/>
    </source>
</evidence>
<sequence length="147" mass="16863">MTSPVNRPCEFLWWFCPFSSFVSLLILHSHHYHHLQISFHPPLFTTTTNHHIRQLSHSHHHQRSPSLFSLTFHQHHLYTLPLPQSQHTTSSITIHNPPFLPTVSVSHPPSFLTVISPVLSTHPPPPSTTLPLYQELRGVSECDSLQI</sequence>
<dbReference type="AlphaFoldDB" id="A0AAE1KQ40"/>
<comment type="caution">
    <text evidence="2">The sequence shown here is derived from an EMBL/GenBank/DDBJ whole genome shotgun (WGS) entry which is preliminary data.</text>
</comment>
<protein>
    <submittedName>
        <fullName evidence="2">Uncharacterized protein</fullName>
    </submittedName>
</protein>
<gene>
    <name evidence="2" type="ORF">Pcinc_015797</name>
</gene>
<evidence type="ECO:0000313" key="3">
    <source>
        <dbReference type="Proteomes" id="UP001286313"/>
    </source>
</evidence>
<dbReference type="Proteomes" id="UP001286313">
    <property type="component" value="Unassembled WGS sequence"/>
</dbReference>
<keyword evidence="1" id="KW-0812">Transmembrane</keyword>
<keyword evidence="3" id="KW-1185">Reference proteome</keyword>
<reference evidence="2" key="1">
    <citation type="submission" date="2023-10" db="EMBL/GenBank/DDBJ databases">
        <title>Genome assemblies of two species of porcelain crab, Petrolisthes cinctipes and Petrolisthes manimaculis (Anomura: Porcellanidae).</title>
        <authorList>
            <person name="Angst P."/>
        </authorList>
    </citation>
    <scope>NUCLEOTIDE SEQUENCE</scope>
    <source>
        <strain evidence="2">PB745_01</strain>
        <tissue evidence="2">Gill</tissue>
    </source>
</reference>
<accession>A0AAE1KQ40</accession>
<feature type="transmembrane region" description="Helical" evidence="1">
    <location>
        <begin position="12"/>
        <end position="29"/>
    </location>
</feature>
<keyword evidence="1" id="KW-0472">Membrane</keyword>
<keyword evidence="1" id="KW-1133">Transmembrane helix</keyword>
<dbReference type="EMBL" id="JAWQEG010001415">
    <property type="protein sequence ID" value="KAK3879653.1"/>
    <property type="molecule type" value="Genomic_DNA"/>
</dbReference>
<evidence type="ECO:0000313" key="2">
    <source>
        <dbReference type="EMBL" id="KAK3879653.1"/>
    </source>
</evidence>
<organism evidence="2 3">
    <name type="scientific">Petrolisthes cinctipes</name>
    <name type="common">Flat porcelain crab</name>
    <dbReference type="NCBI Taxonomy" id="88211"/>
    <lineage>
        <taxon>Eukaryota</taxon>
        <taxon>Metazoa</taxon>
        <taxon>Ecdysozoa</taxon>
        <taxon>Arthropoda</taxon>
        <taxon>Crustacea</taxon>
        <taxon>Multicrustacea</taxon>
        <taxon>Malacostraca</taxon>
        <taxon>Eumalacostraca</taxon>
        <taxon>Eucarida</taxon>
        <taxon>Decapoda</taxon>
        <taxon>Pleocyemata</taxon>
        <taxon>Anomura</taxon>
        <taxon>Galatheoidea</taxon>
        <taxon>Porcellanidae</taxon>
        <taxon>Petrolisthes</taxon>
    </lineage>
</organism>
<proteinExistence type="predicted"/>